<dbReference type="Gene3D" id="2.60.120.200">
    <property type="match status" value="1"/>
</dbReference>
<keyword evidence="1" id="KW-1133">Transmembrane helix</keyword>
<feature type="transmembrane region" description="Helical" evidence="1">
    <location>
        <begin position="377"/>
        <end position="399"/>
    </location>
</feature>
<keyword evidence="1" id="KW-0472">Membrane</keyword>
<feature type="transmembrane region" description="Helical" evidence="1">
    <location>
        <begin position="261"/>
        <end position="281"/>
    </location>
</feature>
<feature type="transmembrane region" description="Helical" evidence="1">
    <location>
        <begin position="349"/>
        <end position="370"/>
    </location>
</feature>
<keyword evidence="2" id="KW-0732">Signal</keyword>
<protein>
    <submittedName>
        <fullName evidence="3">ABC transporter permease subunit</fullName>
    </submittedName>
</protein>
<feature type="chain" id="PRO_5036863483" evidence="2">
    <location>
        <begin position="18"/>
        <end position="470"/>
    </location>
</feature>
<accession>A0A939T3F3</accession>
<proteinExistence type="predicted"/>
<dbReference type="EMBL" id="JAGEOJ010000005">
    <property type="protein sequence ID" value="MBO2448028.1"/>
    <property type="molecule type" value="Genomic_DNA"/>
</dbReference>
<keyword evidence="4" id="KW-1185">Reference proteome</keyword>
<dbReference type="Proteomes" id="UP000669179">
    <property type="component" value="Unassembled WGS sequence"/>
</dbReference>
<gene>
    <name evidence="3" type="ORF">J4573_13070</name>
</gene>
<sequence>MAAAALMVVLVALLAGASSDQSGSPPVPVGPGGEPVTDTFYFVHRPLAGNGSVTVSVSTLKSSVPQGPEHMKPGVVPWAKAGLIIRGSSRQGSPYAAIMLTGGHGVRMQNDFVNDTAGIVPGASPRWLRLDRSGDEVTGHASADGTHWTKVGTVHVNGLGPTVQGGLFVASPPSPRGMGTVPSVSTAAFKDLRTQGGWAPGAWTGDQVGATSPTFAGYPQGTSGSFTRSGAGSGGFTVTGAGDLAPAVRDSLPTGGTLGEILTGTFPALIAVIVVGALFVTSEYRLSLIRVTLAASPHRARVLVAKALVLGGVTFVAGFVGTAVALPLGEHLARSNGVVVFPATAWTELRVELGTAALLATVAVMALAAGTAFRHSAGAVATVIVAVVLPYFLIAIPFMPASASDWLTRVTPAAALALQQTLVEYHQVTSIYSPYNGYYPLAPWEGFAVLAAYAAVSLAAAAVLLRRRDA</sequence>
<reference evidence="3" key="1">
    <citation type="submission" date="2021-03" db="EMBL/GenBank/DDBJ databases">
        <authorList>
            <person name="Kanchanasin P."/>
            <person name="Saeng-In P."/>
            <person name="Phongsopitanun W."/>
            <person name="Yuki M."/>
            <person name="Kudo T."/>
            <person name="Ohkuma M."/>
            <person name="Tanasupawat S."/>
        </authorList>
    </citation>
    <scope>NUCLEOTIDE SEQUENCE</scope>
    <source>
        <strain evidence="3">GKU 128</strain>
    </source>
</reference>
<evidence type="ECO:0000256" key="1">
    <source>
        <dbReference type="SAM" id="Phobius"/>
    </source>
</evidence>
<dbReference type="AlphaFoldDB" id="A0A939T3F3"/>
<comment type="caution">
    <text evidence="3">The sequence shown here is derived from an EMBL/GenBank/DDBJ whole genome shotgun (WGS) entry which is preliminary data.</text>
</comment>
<keyword evidence="1" id="KW-0812">Transmembrane</keyword>
<evidence type="ECO:0000313" key="4">
    <source>
        <dbReference type="Proteomes" id="UP000669179"/>
    </source>
</evidence>
<evidence type="ECO:0000256" key="2">
    <source>
        <dbReference type="SAM" id="SignalP"/>
    </source>
</evidence>
<feature type="signal peptide" evidence="2">
    <location>
        <begin position="1"/>
        <end position="17"/>
    </location>
</feature>
<feature type="transmembrane region" description="Helical" evidence="1">
    <location>
        <begin position="302"/>
        <end position="329"/>
    </location>
</feature>
<feature type="transmembrane region" description="Helical" evidence="1">
    <location>
        <begin position="446"/>
        <end position="465"/>
    </location>
</feature>
<evidence type="ECO:0000313" key="3">
    <source>
        <dbReference type="EMBL" id="MBO2448028.1"/>
    </source>
</evidence>
<organism evidence="3 4">
    <name type="scientific">Actinomadura barringtoniae</name>
    <dbReference type="NCBI Taxonomy" id="1427535"/>
    <lineage>
        <taxon>Bacteria</taxon>
        <taxon>Bacillati</taxon>
        <taxon>Actinomycetota</taxon>
        <taxon>Actinomycetes</taxon>
        <taxon>Streptosporangiales</taxon>
        <taxon>Thermomonosporaceae</taxon>
        <taxon>Actinomadura</taxon>
    </lineage>
</organism>
<name>A0A939T3F3_9ACTN</name>